<sequence>MSPSTSTPPARTGKQKKKFAEDAGIAHLLSLSQSITDAKSQLHQTRIDTTKSKIQAQQLKKQQDAQRKKERSTADTSKQLKAKSKAEIKAGLKAQQREKAKLRKEKRKAEGKKDEQKQEQKKPRKSVSFALA</sequence>
<dbReference type="Proteomes" id="UP000239563">
    <property type="component" value="Chromosome VIII"/>
</dbReference>
<organism evidence="2 3">
    <name type="scientific">Sporisorium reilianum f. sp. reilianum</name>
    <dbReference type="NCBI Taxonomy" id="72559"/>
    <lineage>
        <taxon>Eukaryota</taxon>
        <taxon>Fungi</taxon>
        <taxon>Dikarya</taxon>
        <taxon>Basidiomycota</taxon>
        <taxon>Ustilaginomycotina</taxon>
        <taxon>Ustilaginomycetes</taxon>
        <taxon>Ustilaginales</taxon>
        <taxon>Ustilaginaceae</taxon>
        <taxon>Sporisorium</taxon>
    </lineage>
</organism>
<feature type="region of interest" description="Disordered" evidence="1">
    <location>
        <begin position="38"/>
        <end position="132"/>
    </location>
</feature>
<dbReference type="EMBL" id="LT795061">
    <property type="protein sequence ID" value="SJX63588.1"/>
    <property type="molecule type" value="Genomic_DNA"/>
</dbReference>
<feature type="compositionally biased region" description="Basic and acidic residues" evidence="1">
    <location>
        <begin position="84"/>
        <end position="99"/>
    </location>
</feature>
<evidence type="ECO:0000313" key="2">
    <source>
        <dbReference type="EMBL" id="SJX63588.1"/>
    </source>
</evidence>
<reference evidence="2 3" key="1">
    <citation type="submission" date="2017-02" db="EMBL/GenBank/DDBJ databases">
        <authorList>
            <person name="Peterson S.W."/>
        </authorList>
    </citation>
    <scope>NUCLEOTIDE SEQUENCE [LARGE SCALE GENOMIC DNA]</scope>
    <source>
        <strain evidence="2 3">SRS1_H2-8</strain>
    </source>
</reference>
<feature type="compositionally biased region" description="Basic and acidic residues" evidence="1">
    <location>
        <begin position="61"/>
        <end position="73"/>
    </location>
</feature>
<accession>A0A2N8UFP8</accession>
<evidence type="ECO:0000256" key="1">
    <source>
        <dbReference type="SAM" id="MobiDB-lite"/>
    </source>
</evidence>
<name>A0A2N8UFP8_9BASI</name>
<gene>
    <name evidence="2" type="ORF">SRS1_14341</name>
</gene>
<feature type="compositionally biased region" description="Basic and acidic residues" evidence="1">
    <location>
        <begin position="107"/>
        <end position="121"/>
    </location>
</feature>
<proteinExistence type="predicted"/>
<dbReference type="AlphaFoldDB" id="A0A2N8UFP8"/>
<feature type="region of interest" description="Disordered" evidence="1">
    <location>
        <begin position="1"/>
        <end position="21"/>
    </location>
</feature>
<protein>
    <submittedName>
        <fullName evidence="2">Uncharacterized protein</fullName>
    </submittedName>
</protein>
<evidence type="ECO:0000313" key="3">
    <source>
        <dbReference type="Proteomes" id="UP000239563"/>
    </source>
</evidence>